<sequence>MKKKLLIALLALTLCVAVPVGVANFNQKTDEKAATNSISANENETDNSEKNNLESDSKSKLQDKEENKDVNSSNEEEIDKNSEENKSEDNESLANQDISDENVDEETSGNENTDKTGESDKGVVAGMYKEVEKEFVDYNTADTSSSRLKVNETLSDQYIVPDKYSTGVKGTLTVVNKGTVCNGVPIYVSGNIGLFNPKYVDIPDTVTISGYDFESFKEFTVLKCAYDKNKTVIFENCKFSRFRTAIVQDKVKFIFKNCTFQNFYGSNAELKNCYLGGVMRDCTNPFQNVTYDSCMFADICKPLESGVLHSDGCQIYANKDAAAINIHFKNCRFEMPRFRFSNTESQNTVNTCIGLMLEYNTGDDITWERCVVNGGGYSIYLSGKHGCTFTNASLKDIRVGCSHEYGILYRDSTGGAEYVNVRDTDSLYVGSVWKDKDGIHMSVTNDTNEERKLMVYTNKGWRKYNVAACKTCNQLTIDKYSYKDMPFDIDITIPEDIDFLVCYDTTSDITKQIRFVNMGDSEVFVYDYEKYLSKVVSEE</sequence>
<keyword evidence="4" id="KW-1185">Reference proteome</keyword>
<proteinExistence type="predicted"/>
<feature type="compositionally biased region" description="Basic and acidic residues" evidence="1">
    <location>
        <begin position="112"/>
        <end position="121"/>
    </location>
</feature>
<name>A0A1I0Z0J3_9FIRM</name>
<evidence type="ECO:0000256" key="1">
    <source>
        <dbReference type="SAM" id="MobiDB-lite"/>
    </source>
</evidence>
<gene>
    <name evidence="3" type="ORF">SAMN05216249_11252</name>
</gene>
<dbReference type="InterPro" id="IPR011050">
    <property type="entry name" value="Pectin_lyase_fold/virulence"/>
</dbReference>
<protein>
    <recommendedName>
        <fullName evidence="5">Right handed beta helix region</fullName>
    </recommendedName>
</protein>
<feature type="compositionally biased region" description="Acidic residues" evidence="1">
    <location>
        <begin position="98"/>
        <end position="108"/>
    </location>
</feature>
<accession>A0A1I0Z0J3</accession>
<feature type="compositionally biased region" description="Basic and acidic residues" evidence="1">
    <location>
        <begin position="47"/>
        <end position="69"/>
    </location>
</feature>
<reference evidence="3 4" key="1">
    <citation type="submission" date="2016-10" db="EMBL/GenBank/DDBJ databases">
        <authorList>
            <person name="de Groot N.N."/>
        </authorList>
    </citation>
    <scope>NUCLEOTIDE SEQUENCE [LARGE SCALE GENOMIC DNA]</scope>
    <source>
        <strain evidence="3 4">DSM 5522</strain>
    </source>
</reference>
<feature type="signal peptide" evidence="2">
    <location>
        <begin position="1"/>
        <end position="23"/>
    </location>
</feature>
<feature type="region of interest" description="Disordered" evidence="1">
    <location>
        <begin position="32"/>
        <end position="122"/>
    </location>
</feature>
<feature type="chain" id="PRO_5039356330" description="Right handed beta helix region" evidence="2">
    <location>
        <begin position="24"/>
        <end position="539"/>
    </location>
</feature>
<dbReference type="STRING" id="1120918.SAMN05216249_11252"/>
<evidence type="ECO:0008006" key="5">
    <source>
        <dbReference type="Google" id="ProtNLM"/>
    </source>
</evidence>
<dbReference type="Proteomes" id="UP000198838">
    <property type="component" value="Unassembled WGS sequence"/>
</dbReference>
<dbReference type="EMBL" id="FOJY01000012">
    <property type="protein sequence ID" value="SFB19124.1"/>
    <property type="molecule type" value="Genomic_DNA"/>
</dbReference>
<organism evidence="3 4">
    <name type="scientific">Acetitomaculum ruminis DSM 5522</name>
    <dbReference type="NCBI Taxonomy" id="1120918"/>
    <lineage>
        <taxon>Bacteria</taxon>
        <taxon>Bacillati</taxon>
        <taxon>Bacillota</taxon>
        <taxon>Clostridia</taxon>
        <taxon>Lachnospirales</taxon>
        <taxon>Lachnospiraceae</taxon>
        <taxon>Acetitomaculum</taxon>
    </lineage>
</organism>
<evidence type="ECO:0000313" key="3">
    <source>
        <dbReference type="EMBL" id="SFB19124.1"/>
    </source>
</evidence>
<dbReference type="OrthoDB" id="2045500at2"/>
<evidence type="ECO:0000313" key="4">
    <source>
        <dbReference type="Proteomes" id="UP000198838"/>
    </source>
</evidence>
<dbReference type="RefSeq" id="WP_092872890.1">
    <property type="nucleotide sequence ID" value="NZ_FOJY01000012.1"/>
</dbReference>
<keyword evidence="2" id="KW-0732">Signal</keyword>
<dbReference type="AlphaFoldDB" id="A0A1I0Z0J3"/>
<feature type="compositionally biased region" description="Basic and acidic residues" evidence="1">
    <location>
        <begin position="79"/>
        <end position="89"/>
    </location>
</feature>
<evidence type="ECO:0000256" key="2">
    <source>
        <dbReference type="SAM" id="SignalP"/>
    </source>
</evidence>
<dbReference type="SUPFAM" id="SSF51126">
    <property type="entry name" value="Pectin lyase-like"/>
    <property type="match status" value="1"/>
</dbReference>